<dbReference type="Pfam" id="PF07729">
    <property type="entry name" value="FCD"/>
    <property type="match status" value="1"/>
</dbReference>
<dbReference type="EMBL" id="CP031417">
    <property type="protein sequence ID" value="AXK81486.1"/>
    <property type="molecule type" value="Genomic_DNA"/>
</dbReference>
<dbReference type="GO" id="GO:0003700">
    <property type="term" value="F:DNA-binding transcription factor activity"/>
    <property type="evidence" value="ECO:0007669"/>
    <property type="project" value="InterPro"/>
</dbReference>
<evidence type="ECO:0000259" key="5">
    <source>
        <dbReference type="PROSITE" id="PS50949"/>
    </source>
</evidence>
<feature type="region of interest" description="Disordered" evidence="4">
    <location>
        <begin position="230"/>
        <end position="267"/>
    </location>
</feature>
<evidence type="ECO:0000256" key="1">
    <source>
        <dbReference type="ARBA" id="ARBA00023015"/>
    </source>
</evidence>
<dbReference type="SMART" id="SM00895">
    <property type="entry name" value="FCD"/>
    <property type="match status" value="1"/>
</dbReference>
<dbReference type="KEGG" id="ptaw:DW352_13785"/>
<evidence type="ECO:0000313" key="7">
    <source>
        <dbReference type="Proteomes" id="UP000254889"/>
    </source>
</evidence>
<dbReference type="Gene3D" id="1.10.10.10">
    <property type="entry name" value="Winged helix-like DNA-binding domain superfamily/Winged helix DNA-binding domain"/>
    <property type="match status" value="1"/>
</dbReference>
<dbReference type="AlphaFoldDB" id="A0A345ZX39"/>
<dbReference type="Gene3D" id="1.20.120.530">
    <property type="entry name" value="GntR ligand-binding domain-like"/>
    <property type="match status" value="1"/>
</dbReference>
<dbReference type="GO" id="GO:0003677">
    <property type="term" value="F:DNA binding"/>
    <property type="evidence" value="ECO:0007669"/>
    <property type="project" value="UniProtKB-KW"/>
</dbReference>
<feature type="domain" description="HTH gntR-type" evidence="5">
    <location>
        <begin position="17"/>
        <end position="84"/>
    </location>
</feature>
<evidence type="ECO:0000256" key="3">
    <source>
        <dbReference type="ARBA" id="ARBA00023163"/>
    </source>
</evidence>
<dbReference type="InterPro" id="IPR008920">
    <property type="entry name" value="TF_FadR/GntR_C"/>
</dbReference>
<dbReference type="PRINTS" id="PR00035">
    <property type="entry name" value="HTHGNTR"/>
</dbReference>
<keyword evidence="1" id="KW-0805">Transcription regulation</keyword>
<keyword evidence="2" id="KW-0238">DNA-binding</keyword>
<feature type="compositionally biased region" description="Basic and acidic residues" evidence="4">
    <location>
        <begin position="232"/>
        <end position="245"/>
    </location>
</feature>
<dbReference type="PROSITE" id="PS50949">
    <property type="entry name" value="HTH_GNTR"/>
    <property type="match status" value="1"/>
</dbReference>
<dbReference type="Pfam" id="PF00392">
    <property type="entry name" value="GntR"/>
    <property type="match status" value="1"/>
</dbReference>
<accession>A0A345ZX39</accession>
<dbReference type="PANTHER" id="PTHR43537:SF24">
    <property type="entry name" value="GLUCONATE OPERON TRANSCRIPTIONAL REPRESSOR"/>
    <property type="match status" value="1"/>
</dbReference>
<name>A0A345ZX39_9HYPH</name>
<dbReference type="SUPFAM" id="SSF48008">
    <property type="entry name" value="GntR ligand-binding domain-like"/>
    <property type="match status" value="1"/>
</dbReference>
<dbReference type="InterPro" id="IPR036390">
    <property type="entry name" value="WH_DNA-bd_sf"/>
</dbReference>
<keyword evidence="7" id="KW-1185">Reference proteome</keyword>
<dbReference type="Proteomes" id="UP000254889">
    <property type="component" value="Chromosome"/>
</dbReference>
<dbReference type="CDD" id="cd07377">
    <property type="entry name" value="WHTH_GntR"/>
    <property type="match status" value="1"/>
</dbReference>
<dbReference type="InterPro" id="IPR011711">
    <property type="entry name" value="GntR_C"/>
</dbReference>
<evidence type="ECO:0000313" key="6">
    <source>
        <dbReference type="EMBL" id="AXK81486.1"/>
    </source>
</evidence>
<dbReference type="SUPFAM" id="SSF46785">
    <property type="entry name" value="Winged helix' DNA-binding domain"/>
    <property type="match status" value="1"/>
</dbReference>
<feature type="compositionally biased region" description="Low complexity" evidence="4">
    <location>
        <begin position="246"/>
        <end position="267"/>
    </location>
</feature>
<dbReference type="InterPro" id="IPR000524">
    <property type="entry name" value="Tscrpt_reg_HTH_GntR"/>
</dbReference>
<dbReference type="OrthoDB" id="7846328at2"/>
<evidence type="ECO:0000256" key="4">
    <source>
        <dbReference type="SAM" id="MobiDB-lite"/>
    </source>
</evidence>
<dbReference type="InterPro" id="IPR036388">
    <property type="entry name" value="WH-like_DNA-bd_sf"/>
</dbReference>
<evidence type="ECO:0000256" key="2">
    <source>
        <dbReference type="ARBA" id="ARBA00023125"/>
    </source>
</evidence>
<dbReference type="SMART" id="SM00345">
    <property type="entry name" value="HTH_GNTR"/>
    <property type="match status" value="1"/>
</dbReference>
<dbReference type="PANTHER" id="PTHR43537">
    <property type="entry name" value="TRANSCRIPTIONAL REGULATOR, GNTR FAMILY"/>
    <property type="match status" value="1"/>
</dbReference>
<gene>
    <name evidence="6" type="ORF">DW352_13785</name>
</gene>
<proteinExistence type="predicted"/>
<keyword evidence="3" id="KW-0804">Transcription</keyword>
<reference evidence="6 7" key="1">
    <citation type="submission" date="2018-07" db="EMBL/GenBank/DDBJ databases">
        <authorList>
            <person name="Quirk P.G."/>
            <person name="Krulwich T.A."/>
        </authorList>
    </citation>
    <scope>NUCLEOTIDE SEQUENCE [LARGE SCALE GENOMIC DNA]</scope>
    <source>
        <strain evidence="6 7">CC-BB4</strain>
    </source>
</reference>
<sequence length="267" mass="29364">MVSKTGTVKRRLGEDTPSLHGKVVDELRQRILTRRLLPGERLVEGRLAEELGVSRNPVREAIRVLASEGLVEVSARRGASVADMSMHEARETIEVRALLEGQNARLAARRHDKEVIKRIEAVLDKGSQAVSQGRFDLLSDLNQQFHRELALAGQNTVLGDLLKRLRERTAILFSPTDPSQQRRAWEEHAGILRAIIDGDERLAATLAAEHVIRAGSDYLLALDIGDDLPELDAGRPRAPQREPLKSAKASAGRSRNAAGSSGRARAR</sequence>
<protein>
    <submittedName>
        <fullName evidence="6">GntR family transcriptional regulator</fullName>
    </submittedName>
</protein>
<organism evidence="6 7">
    <name type="scientific">Pseudolabrys taiwanensis</name>
    <dbReference type="NCBI Taxonomy" id="331696"/>
    <lineage>
        <taxon>Bacteria</taxon>
        <taxon>Pseudomonadati</taxon>
        <taxon>Pseudomonadota</taxon>
        <taxon>Alphaproteobacteria</taxon>
        <taxon>Hyphomicrobiales</taxon>
        <taxon>Xanthobacteraceae</taxon>
        <taxon>Pseudolabrys</taxon>
    </lineage>
</organism>